<dbReference type="Proteomes" id="UP000019132">
    <property type="component" value="Unassembled WGS sequence"/>
</dbReference>
<keyword evidence="1" id="KW-0812">Transmembrane</keyword>
<dbReference type="EMBL" id="GL376610">
    <property type="status" value="NOT_ANNOTATED_CDS"/>
    <property type="molecule type" value="Genomic_DNA"/>
</dbReference>
<feature type="transmembrane region" description="Helical" evidence="1">
    <location>
        <begin position="84"/>
        <end position="104"/>
    </location>
</feature>
<evidence type="ECO:0000313" key="3">
    <source>
        <dbReference type="Proteomes" id="UP000019132"/>
    </source>
</evidence>
<keyword evidence="1" id="KW-0472">Membrane</keyword>
<dbReference type="InParanoid" id="K3X5J2"/>
<feature type="transmembrane region" description="Helical" evidence="1">
    <location>
        <begin position="53"/>
        <end position="72"/>
    </location>
</feature>
<feature type="transmembrane region" description="Helical" evidence="1">
    <location>
        <begin position="12"/>
        <end position="32"/>
    </location>
</feature>
<organism evidence="2 3">
    <name type="scientific">Globisporangium ultimum (strain ATCC 200006 / CBS 805.95 / DAOM BR144)</name>
    <name type="common">Pythium ultimum</name>
    <dbReference type="NCBI Taxonomy" id="431595"/>
    <lineage>
        <taxon>Eukaryota</taxon>
        <taxon>Sar</taxon>
        <taxon>Stramenopiles</taxon>
        <taxon>Oomycota</taxon>
        <taxon>Peronosporomycetes</taxon>
        <taxon>Pythiales</taxon>
        <taxon>Pythiaceae</taxon>
        <taxon>Globisporangium</taxon>
    </lineage>
</organism>
<dbReference type="PANTHER" id="PTHR33876">
    <property type="entry name" value="UNNAMED PRODUCT"/>
    <property type="match status" value="1"/>
</dbReference>
<dbReference type="AlphaFoldDB" id="K3X5J2"/>
<evidence type="ECO:0008006" key="4">
    <source>
        <dbReference type="Google" id="ProtNLM"/>
    </source>
</evidence>
<dbReference type="OMA" id="LCVGIMW"/>
<keyword evidence="1" id="KW-1133">Transmembrane helix</keyword>
<dbReference type="STRING" id="431595.K3X5J2"/>
<dbReference type="EnsemblProtists" id="PYU1_T012491">
    <property type="protein sequence ID" value="PYU1_T012491"/>
    <property type="gene ID" value="PYU1_G012465"/>
</dbReference>
<dbReference type="VEuPathDB" id="FungiDB:PYU1_G012465"/>
<reference evidence="2" key="3">
    <citation type="submission" date="2015-02" db="UniProtKB">
        <authorList>
            <consortium name="EnsemblProtists"/>
        </authorList>
    </citation>
    <scope>IDENTIFICATION</scope>
    <source>
        <strain evidence="2">DAOM BR144</strain>
    </source>
</reference>
<reference evidence="3" key="2">
    <citation type="submission" date="2010-04" db="EMBL/GenBank/DDBJ databases">
        <authorList>
            <person name="Buell R."/>
            <person name="Hamilton J."/>
            <person name="Hostetler J."/>
        </authorList>
    </citation>
    <scope>NUCLEOTIDE SEQUENCE [LARGE SCALE GENOMIC DNA]</scope>
    <source>
        <strain evidence="3">DAOM:BR144</strain>
    </source>
</reference>
<name>K3X5J2_GLOUD</name>
<dbReference type="InterPro" id="IPR052776">
    <property type="entry name" value="Chloro_ReproSupport/MetalTrans"/>
</dbReference>
<accession>K3X5J2</accession>
<keyword evidence="3" id="KW-1185">Reference proteome</keyword>
<protein>
    <recommendedName>
        <fullName evidence="4">Urease accessory protein UreH-like transmembrane domain-containing protein</fullName>
    </recommendedName>
</protein>
<feature type="transmembrane region" description="Helical" evidence="1">
    <location>
        <begin position="255"/>
        <end position="276"/>
    </location>
</feature>
<proteinExistence type="predicted"/>
<evidence type="ECO:0000313" key="2">
    <source>
        <dbReference type="EnsemblProtists" id="PYU1_T012491"/>
    </source>
</evidence>
<feature type="transmembrane region" description="Helical" evidence="1">
    <location>
        <begin position="188"/>
        <end position="212"/>
    </location>
</feature>
<reference evidence="3" key="1">
    <citation type="journal article" date="2010" name="Genome Biol.">
        <title>Genome sequence of the necrotrophic plant pathogen Pythium ultimum reveals original pathogenicity mechanisms and effector repertoire.</title>
        <authorList>
            <person name="Levesque C.A."/>
            <person name="Brouwer H."/>
            <person name="Cano L."/>
            <person name="Hamilton J.P."/>
            <person name="Holt C."/>
            <person name="Huitema E."/>
            <person name="Raffaele S."/>
            <person name="Robideau G.P."/>
            <person name="Thines M."/>
            <person name="Win J."/>
            <person name="Zerillo M.M."/>
            <person name="Beakes G.W."/>
            <person name="Boore J.L."/>
            <person name="Busam D."/>
            <person name="Dumas B."/>
            <person name="Ferriera S."/>
            <person name="Fuerstenberg S.I."/>
            <person name="Gachon C.M."/>
            <person name="Gaulin E."/>
            <person name="Govers F."/>
            <person name="Grenville-Briggs L."/>
            <person name="Horner N."/>
            <person name="Hostetler J."/>
            <person name="Jiang R.H."/>
            <person name="Johnson J."/>
            <person name="Krajaejun T."/>
            <person name="Lin H."/>
            <person name="Meijer H.J."/>
            <person name="Moore B."/>
            <person name="Morris P."/>
            <person name="Phuntmart V."/>
            <person name="Puiu D."/>
            <person name="Shetty J."/>
            <person name="Stajich J.E."/>
            <person name="Tripathy S."/>
            <person name="Wawra S."/>
            <person name="van West P."/>
            <person name="Whitty B.R."/>
            <person name="Coutinho P.M."/>
            <person name="Henrissat B."/>
            <person name="Martin F."/>
            <person name="Thomas P.D."/>
            <person name="Tyler B.M."/>
            <person name="De Vries R.P."/>
            <person name="Kamoun S."/>
            <person name="Yandell M."/>
            <person name="Tisserat N."/>
            <person name="Buell C.R."/>
        </authorList>
    </citation>
    <scope>NUCLEOTIDE SEQUENCE</scope>
    <source>
        <strain evidence="3">DAOM:BR144</strain>
    </source>
</reference>
<dbReference type="PANTHER" id="PTHR33876:SF4">
    <property type="entry name" value="CHLOROPLAST PROTEIN FOR GROWTH AND FERTILITY 2"/>
    <property type="match status" value="1"/>
</dbReference>
<sequence length="287" mass="30513">MSEATVTALEHASVPAIIGTGLLMGIVHVLTGPDHLSALIVLSAGSSWRSAQLGMRWGCGHSTGLIVVTAAFLALNQQLDVETFGSYCDFMVGFLMIGLGLWSLRHYLILRTNVQQNAAKDVEDPKAATDSPSAALETTPLRAAELEHVIHDHGLNTHGHSHDTLPKTCCFGRCEADIKDPTTQKLTAFAYGTMHGLAGTGGILGVLPAVILNDWAKSSAYLLSFCLASILIMGAFAAMYGEITGRMSRFSDTSLYRIGIFSSCVSLTVGILWVILVSTGTLDEVFG</sequence>
<dbReference type="HOGENOM" id="CLU_053247_1_0_1"/>
<dbReference type="eggNOG" id="ENOG502S30Z">
    <property type="taxonomic scope" value="Eukaryota"/>
</dbReference>
<feature type="transmembrane region" description="Helical" evidence="1">
    <location>
        <begin position="218"/>
        <end position="243"/>
    </location>
</feature>
<evidence type="ECO:0000256" key="1">
    <source>
        <dbReference type="SAM" id="Phobius"/>
    </source>
</evidence>